<dbReference type="PANTHER" id="PTHR12147:SF56">
    <property type="entry name" value="AMINOPEPTIDASE YDR415C-RELATED"/>
    <property type="match status" value="1"/>
</dbReference>
<evidence type="ECO:0000256" key="7">
    <source>
        <dbReference type="SAM" id="MobiDB-lite"/>
    </source>
</evidence>
<dbReference type="InterPro" id="IPR007484">
    <property type="entry name" value="Peptidase_M28"/>
</dbReference>
<evidence type="ECO:0000256" key="2">
    <source>
        <dbReference type="ARBA" id="ARBA00022670"/>
    </source>
</evidence>
<evidence type="ECO:0000313" key="9">
    <source>
        <dbReference type="EMBL" id="GAA4006542.1"/>
    </source>
</evidence>
<proteinExistence type="predicted"/>
<evidence type="ECO:0000256" key="1">
    <source>
        <dbReference type="ARBA" id="ARBA00022438"/>
    </source>
</evidence>
<keyword evidence="1" id="KW-0031">Aminopeptidase</keyword>
<organism evidence="9 10">
    <name type="scientific">Sphingomonas humi</name>
    <dbReference type="NCBI Taxonomy" id="335630"/>
    <lineage>
        <taxon>Bacteria</taxon>
        <taxon>Pseudomonadati</taxon>
        <taxon>Pseudomonadota</taxon>
        <taxon>Alphaproteobacteria</taxon>
        <taxon>Sphingomonadales</taxon>
        <taxon>Sphingomonadaceae</taxon>
        <taxon>Sphingomonas</taxon>
    </lineage>
</organism>
<reference evidence="10" key="1">
    <citation type="journal article" date="2019" name="Int. J. Syst. Evol. Microbiol.">
        <title>The Global Catalogue of Microorganisms (GCM) 10K type strain sequencing project: providing services to taxonomists for standard genome sequencing and annotation.</title>
        <authorList>
            <consortium name="The Broad Institute Genomics Platform"/>
            <consortium name="The Broad Institute Genome Sequencing Center for Infectious Disease"/>
            <person name="Wu L."/>
            <person name="Ma J."/>
        </authorList>
    </citation>
    <scope>NUCLEOTIDE SEQUENCE [LARGE SCALE GENOMIC DNA]</scope>
    <source>
        <strain evidence="10">JCM 16603</strain>
    </source>
</reference>
<keyword evidence="3" id="KW-0479">Metal-binding</keyword>
<dbReference type="Pfam" id="PF04389">
    <property type="entry name" value="Peptidase_M28"/>
    <property type="match status" value="1"/>
</dbReference>
<dbReference type="Gene3D" id="3.40.630.10">
    <property type="entry name" value="Zn peptidases"/>
    <property type="match status" value="1"/>
</dbReference>
<dbReference type="EMBL" id="BAAAZD010000002">
    <property type="protein sequence ID" value="GAA4006542.1"/>
    <property type="molecule type" value="Genomic_DNA"/>
</dbReference>
<dbReference type="Proteomes" id="UP001501310">
    <property type="component" value="Unassembled WGS sequence"/>
</dbReference>
<feature type="domain" description="Peptidase M28" evidence="8">
    <location>
        <begin position="79"/>
        <end position="276"/>
    </location>
</feature>
<evidence type="ECO:0000256" key="4">
    <source>
        <dbReference type="ARBA" id="ARBA00022729"/>
    </source>
</evidence>
<accession>A0ABP7S4F4</accession>
<sequence>MMGAARQVSEARMRADVARLVGFGTRHTLSSQTDPKRGIGASVRWAEGELKALGLQTMQTCDTVTGRRVPAPTRVCNAVGIQRGTERPNDVVIITGHIDSRVSDVMDSTSDAPGANDDGSGTAAVLEAARALAGRKFAGTIVYGVLSGEEQGLLGGKILSDYARAQGWNVVANLNNDIIGNSCGSDGVCDNKTVRVFSEGPRWQGRDALAAAQRSLGGENDSPSRNISRFLDRLAERLPDIGLDVRQVWRNDRFGRGGDHTEFLNAGFPAVRFSVAVENYNQQHQDLRVEKGVQFGDTLDKMDFPYLAKVTRLNVAALMAIANAPPPPAPVAEGAVSTDTTVTWAPITGSPAYMVHWRRTDENNWTKGSNAVADIIKVTERPATGAAANPNQPSNNASMGRVPDGSMKQSVLKGVRVDDWVFGVSSVSKDGWESPVASAVPGGAFKPFVAPEQK</sequence>
<evidence type="ECO:0000256" key="6">
    <source>
        <dbReference type="ARBA" id="ARBA00022833"/>
    </source>
</evidence>
<keyword evidence="10" id="KW-1185">Reference proteome</keyword>
<keyword evidence="6" id="KW-0862">Zinc</keyword>
<gene>
    <name evidence="9" type="ORF">GCM10022211_19230</name>
</gene>
<evidence type="ECO:0000313" key="10">
    <source>
        <dbReference type="Proteomes" id="UP001501310"/>
    </source>
</evidence>
<keyword evidence="4" id="KW-0732">Signal</keyword>
<name>A0ABP7S4F4_9SPHN</name>
<dbReference type="InterPro" id="IPR045175">
    <property type="entry name" value="M28_fam"/>
</dbReference>
<keyword evidence="5" id="KW-0378">Hydrolase</keyword>
<feature type="region of interest" description="Disordered" evidence="7">
    <location>
        <begin position="384"/>
        <end position="407"/>
    </location>
</feature>
<feature type="compositionally biased region" description="Low complexity" evidence="7">
    <location>
        <begin position="386"/>
        <end position="398"/>
    </location>
</feature>
<evidence type="ECO:0000256" key="3">
    <source>
        <dbReference type="ARBA" id="ARBA00022723"/>
    </source>
</evidence>
<protein>
    <submittedName>
        <fullName evidence="9">M20/M25/M40 family metallo-hydrolase</fullName>
    </submittedName>
</protein>
<dbReference type="SUPFAM" id="SSF53187">
    <property type="entry name" value="Zn-dependent exopeptidases"/>
    <property type="match status" value="1"/>
</dbReference>
<keyword evidence="2" id="KW-0645">Protease</keyword>
<comment type="caution">
    <text evidence="9">The sequence shown here is derived from an EMBL/GenBank/DDBJ whole genome shotgun (WGS) entry which is preliminary data.</text>
</comment>
<evidence type="ECO:0000256" key="5">
    <source>
        <dbReference type="ARBA" id="ARBA00022801"/>
    </source>
</evidence>
<evidence type="ECO:0000259" key="8">
    <source>
        <dbReference type="Pfam" id="PF04389"/>
    </source>
</evidence>
<dbReference type="PANTHER" id="PTHR12147">
    <property type="entry name" value="METALLOPEPTIDASE M28 FAMILY MEMBER"/>
    <property type="match status" value="1"/>
</dbReference>